<reference evidence="2" key="1">
    <citation type="submission" date="2013-08" db="EMBL/GenBank/DDBJ databases">
        <authorList>
            <person name="Mendez C."/>
            <person name="Richter M."/>
            <person name="Ferrer M."/>
            <person name="Sanchez J."/>
        </authorList>
    </citation>
    <scope>NUCLEOTIDE SEQUENCE</scope>
</reference>
<dbReference type="EMBL" id="AUZX01008918">
    <property type="protein sequence ID" value="EQD53656.1"/>
    <property type="molecule type" value="Genomic_DNA"/>
</dbReference>
<gene>
    <name evidence="2" type="ORF">B1A_12301</name>
</gene>
<keyword evidence="2" id="KW-0456">Lyase</keyword>
<comment type="caution">
    <text evidence="2">The sequence shown here is derived from an EMBL/GenBank/DDBJ whole genome shotgun (WGS) entry which is preliminary data.</text>
</comment>
<dbReference type="SUPFAM" id="SSF51726">
    <property type="entry name" value="UROD/MetE-like"/>
    <property type="match status" value="1"/>
</dbReference>
<dbReference type="InterPro" id="IPR000257">
    <property type="entry name" value="Uroporphyrinogen_deCOase"/>
</dbReference>
<dbReference type="InterPro" id="IPR038071">
    <property type="entry name" value="UROD/MetE-like_sf"/>
</dbReference>
<name>T0ZZH0_9ZZZZ</name>
<dbReference type="GO" id="GO:0006779">
    <property type="term" value="P:porphyrin-containing compound biosynthetic process"/>
    <property type="evidence" value="ECO:0007669"/>
    <property type="project" value="InterPro"/>
</dbReference>
<dbReference type="GO" id="GO:0004853">
    <property type="term" value="F:uroporphyrinogen decarboxylase activity"/>
    <property type="evidence" value="ECO:0007669"/>
    <property type="project" value="UniProtKB-EC"/>
</dbReference>
<evidence type="ECO:0000259" key="1">
    <source>
        <dbReference type="Pfam" id="PF01208"/>
    </source>
</evidence>
<sequence length="43" mass="4912">YRATRTRAGDFLTLLKTPELAVEVTLQPIRRFDLDAAIFFPTS</sequence>
<proteinExistence type="predicted"/>
<feature type="non-terminal residue" evidence="2">
    <location>
        <position position="1"/>
    </location>
</feature>
<protein>
    <submittedName>
        <fullName evidence="2">Uroporphyrinogen decarboxylase</fullName>
        <ecNumber evidence="2">4.1.1.37</ecNumber>
    </submittedName>
</protein>
<reference evidence="2" key="2">
    <citation type="journal article" date="2014" name="ISME J.">
        <title>Microbial stratification in low pH oxic and suboxic macroscopic growths along an acid mine drainage.</title>
        <authorList>
            <person name="Mendez-Garcia C."/>
            <person name="Mesa V."/>
            <person name="Sprenger R.R."/>
            <person name="Richter M."/>
            <person name="Diez M.S."/>
            <person name="Solano J."/>
            <person name="Bargiela R."/>
            <person name="Golyshina O.V."/>
            <person name="Manteca A."/>
            <person name="Ramos J.L."/>
            <person name="Gallego J.R."/>
            <person name="Llorente I."/>
            <person name="Martins Dos Santos V.A."/>
            <person name="Jensen O.N."/>
            <person name="Pelaez A.I."/>
            <person name="Sanchez J."/>
            <person name="Ferrer M."/>
        </authorList>
    </citation>
    <scope>NUCLEOTIDE SEQUENCE</scope>
</reference>
<dbReference type="EC" id="4.1.1.37" evidence="2"/>
<dbReference type="Pfam" id="PF01208">
    <property type="entry name" value="URO-D"/>
    <property type="match status" value="1"/>
</dbReference>
<accession>T0ZZH0</accession>
<evidence type="ECO:0000313" key="2">
    <source>
        <dbReference type="EMBL" id="EQD53656.1"/>
    </source>
</evidence>
<feature type="domain" description="Uroporphyrinogen decarboxylase (URO-D)" evidence="1">
    <location>
        <begin position="1"/>
        <end position="40"/>
    </location>
</feature>
<organism evidence="2">
    <name type="scientific">mine drainage metagenome</name>
    <dbReference type="NCBI Taxonomy" id="410659"/>
    <lineage>
        <taxon>unclassified sequences</taxon>
        <taxon>metagenomes</taxon>
        <taxon>ecological metagenomes</taxon>
    </lineage>
</organism>
<dbReference type="Gene3D" id="3.20.20.210">
    <property type="match status" value="1"/>
</dbReference>
<dbReference type="AlphaFoldDB" id="T0ZZH0"/>